<evidence type="ECO:0000256" key="1">
    <source>
        <dbReference type="ARBA" id="ARBA00006817"/>
    </source>
</evidence>
<evidence type="ECO:0000313" key="4">
    <source>
        <dbReference type="Proteomes" id="UP000648801"/>
    </source>
</evidence>
<comment type="caution">
    <text evidence="3">The sequence shown here is derived from an EMBL/GenBank/DDBJ whole genome shotgun (WGS) entry which is preliminary data.</text>
</comment>
<evidence type="ECO:0000313" key="3">
    <source>
        <dbReference type="EMBL" id="GGA78664.1"/>
    </source>
</evidence>
<accession>A0A916S2A1</accession>
<dbReference type="Proteomes" id="UP000648801">
    <property type="component" value="Unassembled WGS sequence"/>
</dbReference>
<dbReference type="SUPFAM" id="SSF55961">
    <property type="entry name" value="Bet v1-like"/>
    <property type="match status" value="1"/>
</dbReference>
<dbReference type="InterPro" id="IPR023393">
    <property type="entry name" value="START-like_dom_sf"/>
</dbReference>
<dbReference type="Gene3D" id="3.30.530.20">
    <property type="match status" value="1"/>
</dbReference>
<dbReference type="InterPro" id="IPR013538">
    <property type="entry name" value="ASHA1/2-like_C"/>
</dbReference>
<gene>
    <name evidence="3" type="ORF">GCM10011507_32360</name>
</gene>
<evidence type="ECO:0000259" key="2">
    <source>
        <dbReference type="Pfam" id="PF08327"/>
    </source>
</evidence>
<sequence>MAAVVEQAEGKGLKLELTRVIKASRERVFDVWTRPEFVRQWFGGEVRPCSRAEADPRAGGTYLFEMTGTTGGSGTDVSTSRVTGRYVTVNPFDLLVFTWCGDWNPTEESLVTVALRDVDGGTEIKLTQERFATEASRDAHRNGWTGPLDKLVRFAETK</sequence>
<reference evidence="3" key="1">
    <citation type="journal article" date="2014" name="Int. J. Syst. Evol. Microbiol.">
        <title>Complete genome sequence of Corynebacterium casei LMG S-19264T (=DSM 44701T), isolated from a smear-ripened cheese.</title>
        <authorList>
            <consortium name="US DOE Joint Genome Institute (JGI-PGF)"/>
            <person name="Walter F."/>
            <person name="Albersmeier A."/>
            <person name="Kalinowski J."/>
            <person name="Ruckert C."/>
        </authorList>
    </citation>
    <scope>NUCLEOTIDE SEQUENCE</scope>
    <source>
        <strain evidence="3">CGMCC 1.15447</strain>
    </source>
</reference>
<name>A0A916S2A1_9BACT</name>
<dbReference type="RefSeq" id="WP_188760571.1">
    <property type="nucleotide sequence ID" value="NZ_BMJB01000003.1"/>
</dbReference>
<protein>
    <recommendedName>
        <fullName evidence="2">Activator of Hsp90 ATPase homologue 1/2-like C-terminal domain-containing protein</fullName>
    </recommendedName>
</protein>
<reference evidence="3" key="2">
    <citation type="submission" date="2020-09" db="EMBL/GenBank/DDBJ databases">
        <authorList>
            <person name="Sun Q."/>
            <person name="Zhou Y."/>
        </authorList>
    </citation>
    <scope>NUCLEOTIDE SEQUENCE</scope>
    <source>
        <strain evidence="3">CGMCC 1.15447</strain>
    </source>
</reference>
<keyword evidence="4" id="KW-1185">Reference proteome</keyword>
<comment type="similarity">
    <text evidence="1">Belongs to the AHA1 family.</text>
</comment>
<dbReference type="Pfam" id="PF08327">
    <property type="entry name" value="AHSA1"/>
    <property type="match status" value="1"/>
</dbReference>
<dbReference type="AlphaFoldDB" id="A0A916S2A1"/>
<feature type="domain" description="Activator of Hsp90 ATPase homologue 1/2-like C-terminal" evidence="2">
    <location>
        <begin position="22"/>
        <end position="154"/>
    </location>
</feature>
<dbReference type="EMBL" id="BMJB01000003">
    <property type="protein sequence ID" value="GGA78664.1"/>
    <property type="molecule type" value="Genomic_DNA"/>
</dbReference>
<dbReference type="CDD" id="cd07814">
    <property type="entry name" value="SRPBCC_CalC_Aha1-like"/>
    <property type="match status" value="1"/>
</dbReference>
<organism evidence="3 4">
    <name type="scientific">Edaphobacter acidisoli</name>
    <dbReference type="NCBI Taxonomy" id="2040573"/>
    <lineage>
        <taxon>Bacteria</taxon>
        <taxon>Pseudomonadati</taxon>
        <taxon>Acidobacteriota</taxon>
        <taxon>Terriglobia</taxon>
        <taxon>Terriglobales</taxon>
        <taxon>Acidobacteriaceae</taxon>
        <taxon>Edaphobacter</taxon>
    </lineage>
</organism>
<proteinExistence type="inferred from homology"/>